<dbReference type="Pfam" id="PF10832">
    <property type="entry name" value="YhfG"/>
    <property type="match status" value="1"/>
</dbReference>
<accession>A0A2T6GQG3</accession>
<protein>
    <submittedName>
        <fullName evidence="1">Uncharacterized protein</fullName>
    </submittedName>
</protein>
<dbReference type="Proteomes" id="UP000244178">
    <property type="component" value="Unassembled WGS sequence"/>
</dbReference>
<dbReference type="EMBL" id="PYJM01000002">
    <property type="protein sequence ID" value="PUA46370.1"/>
    <property type="molecule type" value="Genomic_DNA"/>
</dbReference>
<name>A0A2T6GQG3_9PSED</name>
<gene>
    <name evidence="1" type="ORF">C5U62_07810</name>
</gene>
<organism evidence="1 2">
    <name type="scientific">Pseudomonas protegens</name>
    <dbReference type="NCBI Taxonomy" id="380021"/>
    <lineage>
        <taxon>Bacteria</taxon>
        <taxon>Pseudomonadati</taxon>
        <taxon>Pseudomonadota</taxon>
        <taxon>Gammaproteobacteria</taxon>
        <taxon>Pseudomonadales</taxon>
        <taxon>Pseudomonadaceae</taxon>
        <taxon>Pseudomonas</taxon>
    </lineage>
</organism>
<evidence type="ECO:0000313" key="2">
    <source>
        <dbReference type="Proteomes" id="UP000244178"/>
    </source>
</evidence>
<proteinExistence type="predicted"/>
<sequence>MDVSLQQILQTAQISDLKKLGTFLEVKRFVETQLYLKLGANGWSSLSLKLKRLSALAEEGRECERALSDALPYPVVRNEVSKRIGFRMCARNVAELRGALSLLSKCAVRPRFDPYERFEKNKLKNFVSSSRLEGIDIPIFDEKASLEKILAKHGRPLDG</sequence>
<reference evidence="1 2" key="1">
    <citation type="submission" date="2018-03" db="EMBL/GenBank/DDBJ databases">
        <title>Draft genome sequence of the plant growth promoting rhizobacterium Pseudomonas protegens strain BNJ-SS-45 isolated from wheat (Triticum aestivum) rhizosphere.</title>
        <authorList>
            <person name="Bajpai A."/>
            <person name="Shende K."/>
            <person name="Meena N."/>
            <person name="Upadhyayula S.R."/>
            <person name="Suravajhala P."/>
            <person name="Medicherla K.M."/>
            <person name="Johri B.N."/>
        </authorList>
    </citation>
    <scope>NUCLEOTIDE SEQUENCE [LARGE SCALE GENOMIC DNA]</scope>
    <source>
        <strain evidence="1 2">BNJ-SS-45</strain>
    </source>
</reference>
<evidence type="ECO:0000313" key="1">
    <source>
        <dbReference type="EMBL" id="PUA46370.1"/>
    </source>
</evidence>
<comment type="caution">
    <text evidence="1">The sequence shown here is derived from an EMBL/GenBank/DDBJ whole genome shotgun (WGS) entry which is preliminary data.</text>
</comment>
<dbReference type="RefSeq" id="WP_108544890.1">
    <property type="nucleotide sequence ID" value="NZ_PYJM01000002.1"/>
</dbReference>
<dbReference type="AlphaFoldDB" id="A0A2T6GQG3"/>
<dbReference type="InterPro" id="IPR022541">
    <property type="entry name" value="YhfG"/>
</dbReference>